<feature type="compositionally biased region" description="Polar residues" evidence="1">
    <location>
        <begin position="121"/>
        <end position="130"/>
    </location>
</feature>
<protein>
    <submittedName>
        <fullName evidence="3">Uncharacterized protein</fullName>
    </submittedName>
</protein>
<dbReference type="AlphaFoldDB" id="A0A8J3C8J8"/>
<reference evidence="3" key="1">
    <citation type="journal article" date="2014" name="Int. J. Syst. Evol. Microbiol.">
        <title>Complete genome sequence of Corynebacterium casei LMG S-19264T (=DSM 44701T), isolated from a smear-ripened cheese.</title>
        <authorList>
            <consortium name="US DOE Joint Genome Institute (JGI-PGF)"/>
            <person name="Walter F."/>
            <person name="Albersmeier A."/>
            <person name="Kalinowski J."/>
            <person name="Ruckert C."/>
        </authorList>
    </citation>
    <scope>NUCLEOTIDE SEQUENCE</scope>
    <source>
        <strain evidence="3">CGMCC 4.5737</strain>
    </source>
</reference>
<feature type="signal peptide" evidence="2">
    <location>
        <begin position="1"/>
        <end position="28"/>
    </location>
</feature>
<gene>
    <name evidence="3" type="ORF">GCM10012275_27470</name>
</gene>
<proteinExistence type="predicted"/>
<feature type="region of interest" description="Disordered" evidence="1">
    <location>
        <begin position="119"/>
        <end position="138"/>
    </location>
</feature>
<dbReference type="EMBL" id="BMMK01000011">
    <property type="protein sequence ID" value="GGM54873.1"/>
    <property type="molecule type" value="Genomic_DNA"/>
</dbReference>
<dbReference type="RefSeq" id="WP_189057640.1">
    <property type="nucleotide sequence ID" value="NZ_BMMK01000011.1"/>
</dbReference>
<feature type="chain" id="PRO_5035216028" evidence="2">
    <location>
        <begin position="29"/>
        <end position="460"/>
    </location>
</feature>
<name>A0A8J3C8J8_9PSEU</name>
<reference evidence="3" key="2">
    <citation type="submission" date="2020-09" db="EMBL/GenBank/DDBJ databases">
        <authorList>
            <person name="Sun Q."/>
            <person name="Zhou Y."/>
        </authorList>
    </citation>
    <scope>NUCLEOTIDE SEQUENCE</scope>
    <source>
        <strain evidence="3">CGMCC 4.5737</strain>
    </source>
</reference>
<feature type="compositionally biased region" description="Low complexity" evidence="1">
    <location>
        <begin position="415"/>
        <end position="426"/>
    </location>
</feature>
<organism evidence="3 4">
    <name type="scientific">Longimycelium tulufanense</name>
    <dbReference type="NCBI Taxonomy" id="907463"/>
    <lineage>
        <taxon>Bacteria</taxon>
        <taxon>Bacillati</taxon>
        <taxon>Actinomycetota</taxon>
        <taxon>Actinomycetes</taxon>
        <taxon>Pseudonocardiales</taxon>
        <taxon>Pseudonocardiaceae</taxon>
        <taxon>Longimycelium</taxon>
    </lineage>
</organism>
<evidence type="ECO:0000313" key="3">
    <source>
        <dbReference type="EMBL" id="GGM54873.1"/>
    </source>
</evidence>
<comment type="caution">
    <text evidence="3">The sequence shown here is derived from an EMBL/GenBank/DDBJ whole genome shotgun (WGS) entry which is preliminary data.</text>
</comment>
<accession>A0A8J3C8J8</accession>
<sequence length="460" mass="46215">MRPWTKRTLQAAMLAAGVAAIAVPQASAAPHAHTPQPGSNPVTNAEELKLLLPMDTCNPPGGQTPGHKRVPCIASDAHLEAPNPSVAADPVSETVNDSLTDAGSQMEHDLQAAPQAPAATISGTGENVKNTGHGVGNELKEERPLTDTHGLEKLLDAIGTNTGVQDRAAPEPARPAAGFNTAVDNVGMLKEPAKVADVEVGPYNPQRPQALGVGDQGVTAEALHGQHVQPFDNPIGSGVLDLGVVDDLAPAKELPANQALPADLHEVGLPTEELGHVVMPVSKGPVVDQFDPEALPATPPGAEALSVNPLGNALTGGAEAVSGADTLGAGSLGNDPLGLNQLTAGDPLGLVPRSAEPEPRAGKVAPGTGALTKNAALKPVTGLLGGNPLGGGNPLSSLNSLNPQPQRPTGAVPVAQQEPAAESASPAPAPTDSLPAVKTMQGNNTGDVLKDVSGALNGKR</sequence>
<evidence type="ECO:0000256" key="1">
    <source>
        <dbReference type="SAM" id="MobiDB-lite"/>
    </source>
</evidence>
<keyword evidence="2" id="KW-0732">Signal</keyword>
<dbReference type="Proteomes" id="UP000637578">
    <property type="component" value="Unassembled WGS sequence"/>
</dbReference>
<feature type="region of interest" description="Disordered" evidence="1">
    <location>
        <begin position="385"/>
        <end position="460"/>
    </location>
</feature>
<feature type="compositionally biased region" description="Low complexity" evidence="1">
    <location>
        <begin position="394"/>
        <end position="403"/>
    </location>
</feature>
<evidence type="ECO:0000313" key="4">
    <source>
        <dbReference type="Proteomes" id="UP000637578"/>
    </source>
</evidence>
<keyword evidence="4" id="KW-1185">Reference proteome</keyword>
<evidence type="ECO:0000256" key="2">
    <source>
        <dbReference type="SAM" id="SignalP"/>
    </source>
</evidence>
<feature type="region of interest" description="Disordered" evidence="1">
    <location>
        <begin position="348"/>
        <end position="370"/>
    </location>
</feature>